<protein>
    <recommendedName>
        <fullName evidence="1">1-alkyl-2-acetylglycerophosphocholine esterase</fullName>
        <ecNumber evidence="1">3.1.1.47</ecNumber>
    </recommendedName>
</protein>
<dbReference type="Gene3D" id="3.40.50.1820">
    <property type="entry name" value="alpha/beta hydrolase"/>
    <property type="match status" value="1"/>
</dbReference>
<dbReference type="PANTHER" id="PTHR10272:SF14">
    <property type="entry name" value="PAF ACETYLHYDROLASE FAMILY PROTEIN"/>
    <property type="match status" value="1"/>
</dbReference>
<feature type="domain" description="AB hydrolase-1" evidence="6">
    <location>
        <begin position="126"/>
        <end position="360"/>
    </location>
</feature>
<dbReference type="GO" id="GO:0016042">
    <property type="term" value="P:lipid catabolic process"/>
    <property type="evidence" value="ECO:0007669"/>
    <property type="project" value="UniProtKB-KW"/>
</dbReference>
<evidence type="ECO:0000313" key="7">
    <source>
        <dbReference type="EMBL" id="KAK4040172.1"/>
    </source>
</evidence>
<accession>A0AAN6PG91</accession>
<evidence type="ECO:0000259" key="6">
    <source>
        <dbReference type="Pfam" id="PF12697"/>
    </source>
</evidence>
<proteinExistence type="predicted"/>
<keyword evidence="2" id="KW-0378">Hydrolase</keyword>
<dbReference type="InterPro" id="IPR000073">
    <property type="entry name" value="AB_hydrolase_1"/>
</dbReference>
<keyword evidence="3" id="KW-0442">Lipid degradation</keyword>
<comment type="caution">
    <text evidence="7">The sequence shown here is derived from an EMBL/GenBank/DDBJ whole genome shotgun (WGS) entry which is preliminary data.</text>
</comment>
<name>A0AAN6PG91_9PEZI</name>
<dbReference type="SUPFAM" id="SSF53474">
    <property type="entry name" value="alpha/beta-Hydrolases"/>
    <property type="match status" value="1"/>
</dbReference>
<gene>
    <name evidence="7" type="ORF">C8A01DRAFT_46487</name>
</gene>
<keyword evidence="4" id="KW-0443">Lipid metabolism</keyword>
<feature type="signal peptide" evidence="5">
    <location>
        <begin position="1"/>
        <end position="18"/>
    </location>
</feature>
<evidence type="ECO:0000256" key="3">
    <source>
        <dbReference type="ARBA" id="ARBA00022963"/>
    </source>
</evidence>
<keyword evidence="8" id="KW-1185">Reference proteome</keyword>
<feature type="chain" id="PRO_5042889142" description="1-alkyl-2-acetylglycerophosphocholine esterase" evidence="5">
    <location>
        <begin position="19"/>
        <end position="382"/>
    </location>
</feature>
<evidence type="ECO:0000256" key="1">
    <source>
        <dbReference type="ARBA" id="ARBA00013201"/>
    </source>
</evidence>
<reference evidence="8" key="1">
    <citation type="journal article" date="2023" name="Mol. Phylogenet. Evol.">
        <title>Genome-scale phylogeny and comparative genomics of the fungal order Sordariales.</title>
        <authorList>
            <person name="Hensen N."/>
            <person name="Bonometti L."/>
            <person name="Westerberg I."/>
            <person name="Brannstrom I.O."/>
            <person name="Guillou S."/>
            <person name="Cros-Aarteil S."/>
            <person name="Calhoun S."/>
            <person name="Haridas S."/>
            <person name="Kuo A."/>
            <person name="Mondo S."/>
            <person name="Pangilinan J."/>
            <person name="Riley R."/>
            <person name="LaButti K."/>
            <person name="Andreopoulos B."/>
            <person name="Lipzen A."/>
            <person name="Chen C."/>
            <person name="Yan M."/>
            <person name="Daum C."/>
            <person name="Ng V."/>
            <person name="Clum A."/>
            <person name="Steindorff A."/>
            <person name="Ohm R.A."/>
            <person name="Martin F."/>
            <person name="Silar P."/>
            <person name="Natvig D.O."/>
            <person name="Lalanne C."/>
            <person name="Gautier V."/>
            <person name="Ament-Velasquez S.L."/>
            <person name="Kruys A."/>
            <person name="Hutchinson M.I."/>
            <person name="Powell A.J."/>
            <person name="Barry K."/>
            <person name="Miller A.N."/>
            <person name="Grigoriev I.V."/>
            <person name="Debuchy R."/>
            <person name="Gladieux P."/>
            <person name="Hiltunen Thoren M."/>
            <person name="Johannesson H."/>
        </authorList>
    </citation>
    <scope>NUCLEOTIDE SEQUENCE [LARGE SCALE GENOMIC DNA]</scope>
    <source>
        <strain evidence="8">CBS 284.82</strain>
    </source>
</reference>
<dbReference type="PANTHER" id="PTHR10272">
    <property type="entry name" value="PLATELET-ACTIVATING FACTOR ACETYLHYDROLASE"/>
    <property type="match status" value="1"/>
</dbReference>
<organism evidence="7 8">
    <name type="scientific">Parachaetomium inaequale</name>
    <dbReference type="NCBI Taxonomy" id="2588326"/>
    <lineage>
        <taxon>Eukaryota</taxon>
        <taxon>Fungi</taxon>
        <taxon>Dikarya</taxon>
        <taxon>Ascomycota</taxon>
        <taxon>Pezizomycotina</taxon>
        <taxon>Sordariomycetes</taxon>
        <taxon>Sordariomycetidae</taxon>
        <taxon>Sordariales</taxon>
        <taxon>Chaetomiaceae</taxon>
        <taxon>Parachaetomium</taxon>
    </lineage>
</organism>
<evidence type="ECO:0000256" key="2">
    <source>
        <dbReference type="ARBA" id="ARBA00022801"/>
    </source>
</evidence>
<evidence type="ECO:0000256" key="4">
    <source>
        <dbReference type="ARBA" id="ARBA00023098"/>
    </source>
</evidence>
<dbReference type="GO" id="GO:0003847">
    <property type="term" value="F:1-alkyl-2-acetylglycerophosphocholine esterase activity"/>
    <property type="evidence" value="ECO:0007669"/>
    <property type="project" value="UniProtKB-EC"/>
</dbReference>
<evidence type="ECO:0000313" key="8">
    <source>
        <dbReference type="Proteomes" id="UP001303115"/>
    </source>
</evidence>
<evidence type="ECO:0000256" key="5">
    <source>
        <dbReference type="SAM" id="SignalP"/>
    </source>
</evidence>
<keyword evidence="5" id="KW-0732">Signal</keyword>
<sequence>MQSMLSVLFLLLANTTAGYLVPNPSGKYNVTLTTGPLVDYSRNDPYAATPTPRALMLSVFQPARCASTVPALAMPNKTADYQGEFLQQTFNISADLTPLFLEARLPVCADHAHKRCSPLDDSPILLFSPGYSIPRLYYNVLASAIASEGFTVITIDHPHDANILVYPDSHAVYNNVSIQDSPTWDAYTRAADASFVIDQLRNATAMAELLPYRGARPFPTDRVAMLGHSIGGASAIIAASQDPRIRAAINWDGTIFGSPPPPGLGLSEPVRLMSQPVLFLSHQDFLDPSWLSTWPLLRGPKMVAYVANTTHYTFSDIPSLFEAAGQSTAPFADLLGTIAPASVVCILTAYTTAWVQAAFAGEKGGLELGEFPEVETLMKGNF</sequence>
<dbReference type="EC" id="3.1.1.47" evidence="1"/>
<dbReference type="InterPro" id="IPR029058">
    <property type="entry name" value="AB_hydrolase_fold"/>
</dbReference>
<dbReference type="Proteomes" id="UP001303115">
    <property type="component" value="Unassembled WGS sequence"/>
</dbReference>
<dbReference type="Pfam" id="PF12697">
    <property type="entry name" value="Abhydrolase_6"/>
    <property type="match status" value="1"/>
</dbReference>
<dbReference type="AlphaFoldDB" id="A0AAN6PG91"/>
<dbReference type="EMBL" id="MU854383">
    <property type="protein sequence ID" value="KAK4040172.1"/>
    <property type="molecule type" value="Genomic_DNA"/>
</dbReference>